<organism evidence="2 3">
    <name type="scientific">Symbiodinium necroappetens</name>
    <dbReference type="NCBI Taxonomy" id="1628268"/>
    <lineage>
        <taxon>Eukaryota</taxon>
        <taxon>Sar</taxon>
        <taxon>Alveolata</taxon>
        <taxon>Dinophyceae</taxon>
        <taxon>Suessiales</taxon>
        <taxon>Symbiodiniaceae</taxon>
        <taxon>Symbiodinium</taxon>
    </lineage>
</organism>
<dbReference type="AlphaFoldDB" id="A0A812U3K9"/>
<gene>
    <name evidence="2" type="ORF">SNEC2469_LOCUS16188</name>
</gene>
<dbReference type="PROSITE" id="PS50918">
    <property type="entry name" value="WWE"/>
    <property type="match status" value="1"/>
</dbReference>
<reference evidence="2" key="1">
    <citation type="submission" date="2021-02" db="EMBL/GenBank/DDBJ databases">
        <authorList>
            <person name="Dougan E. K."/>
            <person name="Rhodes N."/>
            <person name="Thang M."/>
            <person name="Chan C."/>
        </authorList>
    </citation>
    <scope>NUCLEOTIDE SEQUENCE</scope>
</reference>
<comment type="caution">
    <text evidence="2">The sequence shown here is derived from an EMBL/GenBank/DDBJ whole genome shotgun (WGS) entry which is preliminary data.</text>
</comment>
<dbReference type="SMART" id="SM00678">
    <property type="entry name" value="WWE"/>
    <property type="match status" value="1"/>
</dbReference>
<dbReference type="InterPro" id="IPR037197">
    <property type="entry name" value="WWE_dom_sf"/>
</dbReference>
<evidence type="ECO:0000259" key="1">
    <source>
        <dbReference type="PROSITE" id="PS50918"/>
    </source>
</evidence>
<dbReference type="InterPro" id="IPR018123">
    <property type="entry name" value="WWE-dom_subgr"/>
</dbReference>
<evidence type="ECO:0000313" key="2">
    <source>
        <dbReference type="EMBL" id="CAE7560660.1"/>
    </source>
</evidence>
<dbReference type="EMBL" id="CAJNJA010026486">
    <property type="protein sequence ID" value="CAE7560660.1"/>
    <property type="molecule type" value="Genomic_DNA"/>
</dbReference>
<name>A0A812U3K9_9DINO</name>
<dbReference type="Pfam" id="PF02825">
    <property type="entry name" value="WWE"/>
    <property type="match status" value="1"/>
</dbReference>
<dbReference type="Proteomes" id="UP000601435">
    <property type="component" value="Unassembled WGS sequence"/>
</dbReference>
<sequence length="500" mass="56219">MRTEDGELLRPLTDSDDDLWLDAARFVLQQVQAQAKTTRTAWKLRKLQSLLRSIDSGAYTLARAHLGGWSLPFYHRYLHYQMPKRLASFVDAANGANLDQATLTSVYQVRTSVSHAVRIASVRQHVQRLLSNRHFVNAGLEKKSWWILECPETPPLRLIHWSRIAAAGQLPKYGTEAGATSVEELLDEVEETALPSLCIRTDWESFAMLRNVSSPLGQYRLLAPILHGTSKFPRILEARKLVTFAKWFMRMAAAAGVQCEVAFWIDYCCCEQDDFFGADLAMAALPLYIAACTKVLVWRTPDFDRRCWTMERLLSYSFCPGGLTPYVIDDSLTELPEHAELFPVELPRAAQEEEIWEVRAEDGNWQPFEDSAQEILRAAQLAGLPHTQVKSGGRQYEIDFKRLCQRNLATGTRREIRLRSAAVVSIGGEAHDAAMERAAQAAKLRKSQGSVDDVLHEAIQRMPKKLPNPLDADSCLLTRPRPIPSARALQGLGLPSESPL</sequence>
<dbReference type="OrthoDB" id="445926at2759"/>
<keyword evidence="3" id="KW-1185">Reference proteome</keyword>
<protein>
    <recommendedName>
        <fullName evidence="1">WWE domain-containing protein</fullName>
    </recommendedName>
</protein>
<evidence type="ECO:0000313" key="3">
    <source>
        <dbReference type="Proteomes" id="UP000601435"/>
    </source>
</evidence>
<accession>A0A812U3K9</accession>
<dbReference type="InterPro" id="IPR004170">
    <property type="entry name" value="WWE_dom"/>
</dbReference>
<proteinExistence type="predicted"/>
<dbReference type="GO" id="GO:0008270">
    <property type="term" value="F:zinc ion binding"/>
    <property type="evidence" value="ECO:0007669"/>
    <property type="project" value="InterPro"/>
</dbReference>
<dbReference type="Gene3D" id="3.30.720.50">
    <property type="match status" value="1"/>
</dbReference>
<feature type="domain" description="WWE" evidence="1">
    <location>
        <begin position="341"/>
        <end position="418"/>
    </location>
</feature>
<dbReference type="SUPFAM" id="SSF117839">
    <property type="entry name" value="WWE domain"/>
    <property type="match status" value="1"/>
</dbReference>